<sequence>MKLPADVAQLLAKRFANQHRDWLAATTPEQHWPLPIALGLPTEQAALRQVEAVRAWAEAWRAWRGPGELRWTERRWKVLGTQRLPESLILHEPAQAAMWSGEHERWQRAAARFQLMTARWPALAGRLPRLFGVLADYADADFQRLLDLLAWLLAHPNSGLYPRQLPLAGIDSKWMEQRRGVLVDLLAALRTSPQAPDGPDGPDQDAGFYALSGLRRPPVQLRMRVLDAQLRARLGGLGDVTAPVEELARLDLPASVVLIVENLQTGLALADLPGTVAFMALGYGVDLLAQLPWIAPARCLYWGDIDTHGYAILQRARGHLPGLRSLLMDQATLLRCAPLWSDEKVQHGAAELAALTAEEGLVYRGLKQQQWRPNLRLEQERIDWDFAWSVLLRAVG</sequence>
<evidence type="ECO:0000313" key="3">
    <source>
        <dbReference type="EMBL" id="SFM80439.1"/>
    </source>
</evidence>
<feature type="domain" description="DUF3322" evidence="2">
    <location>
        <begin position="4"/>
        <end position="186"/>
    </location>
</feature>
<dbReference type="Pfam" id="PF09983">
    <property type="entry name" value="JetD_C"/>
    <property type="match status" value="1"/>
</dbReference>
<dbReference type="Proteomes" id="UP000199470">
    <property type="component" value="Unassembled WGS sequence"/>
</dbReference>
<evidence type="ECO:0008006" key="5">
    <source>
        <dbReference type="Google" id="ProtNLM"/>
    </source>
</evidence>
<dbReference type="STRING" id="758825.SAMN02982985_05357"/>
<protein>
    <recommendedName>
        <fullName evidence="5">DUF3322 and DUF2220 domain-containing protein</fullName>
    </recommendedName>
</protein>
<name>A0A1I4TUS3_9BURK</name>
<evidence type="ECO:0000259" key="2">
    <source>
        <dbReference type="Pfam" id="PF11795"/>
    </source>
</evidence>
<dbReference type="EMBL" id="FOTW01000034">
    <property type="protein sequence ID" value="SFM80439.1"/>
    <property type="molecule type" value="Genomic_DNA"/>
</dbReference>
<dbReference type="AlphaFoldDB" id="A0A1I4TUS3"/>
<dbReference type="PIRSF" id="PIRSF028408">
    <property type="entry name" value="UCP028408"/>
    <property type="match status" value="1"/>
</dbReference>
<evidence type="ECO:0000259" key="1">
    <source>
        <dbReference type="Pfam" id="PF09983"/>
    </source>
</evidence>
<reference evidence="3 4" key="1">
    <citation type="submission" date="2016-10" db="EMBL/GenBank/DDBJ databases">
        <authorList>
            <person name="de Groot N.N."/>
        </authorList>
    </citation>
    <scope>NUCLEOTIDE SEQUENCE [LARGE SCALE GENOMIC DNA]</scope>
    <source>
        <strain evidence="3 4">ATCC 43154</strain>
    </source>
</reference>
<gene>
    <name evidence="3" type="ORF">SAMN02982985_05357</name>
</gene>
<organism evidence="3 4">
    <name type="scientific">Rugamonas rubra</name>
    <dbReference type="NCBI Taxonomy" id="758825"/>
    <lineage>
        <taxon>Bacteria</taxon>
        <taxon>Pseudomonadati</taxon>
        <taxon>Pseudomonadota</taxon>
        <taxon>Betaproteobacteria</taxon>
        <taxon>Burkholderiales</taxon>
        <taxon>Oxalobacteraceae</taxon>
        <taxon>Telluria group</taxon>
        <taxon>Rugamonas</taxon>
    </lineage>
</organism>
<dbReference type="RefSeq" id="WP_093390750.1">
    <property type="nucleotide sequence ID" value="NZ_FOTW01000034.1"/>
</dbReference>
<dbReference type="InterPro" id="IPR024537">
    <property type="entry name" value="DUF3322"/>
</dbReference>
<dbReference type="InterPro" id="IPR024534">
    <property type="entry name" value="JetD_C"/>
</dbReference>
<accession>A0A1I4TUS3</accession>
<dbReference type="Pfam" id="PF11795">
    <property type="entry name" value="DUF3322"/>
    <property type="match status" value="1"/>
</dbReference>
<dbReference type="OrthoDB" id="322908at2"/>
<evidence type="ECO:0000313" key="4">
    <source>
        <dbReference type="Proteomes" id="UP000199470"/>
    </source>
</evidence>
<keyword evidence="4" id="KW-1185">Reference proteome</keyword>
<dbReference type="InterPro" id="IPR014544">
    <property type="entry name" value="UCP028408"/>
</dbReference>
<proteinExistence type="predicted"/>
<feature type="domain" description="Wadjet protein JetD C-terminal" evidence="1">
    <location>
        <begin position="213"/>
        <end position="390"/>
    </location>
</feature>